<keyword evidence="3" id="KW-1185">Reference proteome</keyword>
<feature type="signal peptide" evidence="1">
    <location>
        <begin position="1"/>
        <end position="19"/>
    </location>
</feature>
<dbReference type="AlphaFoldDB" id="A0A166I1B2"/>
<name>A0A166I1B2_9AGAM</name>
<reference evidence="2 3" key="1">
    <citation type="journal article" date="2016" name="Mol. Biol. Evol.">
        <title>Comparative Genomics of Early-Diverging Mushroom-Forming Fungi Provides Insights into the Origins of Lignocellulose Decay Capabilities.</title>
        <authorList>
            <person name="Nagy L.G."/>
            <person name="Riley R."/>
            <person name="Tritt A."/>
            <person name="Adam C."/>
            <person name="Daum C."/>
            <person name="Floudas D."/>
            <person name="Sun H."/>
            <person name="Yadav J.S."/>
            <person name="Pangilinan J."/>
            <person name="Larsson K.H."/>
            <person name="Matsuura K."/>
            <person name="Barry K."/>
            <person name="Labutti K."/>
            <person name="Kuo R."/>
            <person name="Ohm R.A."/>
            <person name="Bhattacharya S.S."/>
            <person name="Shirouzu T."/>
            <person name="Yoshinaga Y."/>
            <person name="Martin F.M."/>
            <person name="Grigoriev I.V."/>
            <person name="Hibbett D.S."/>
        </authorList>
    </citation>
    <scope>NUCLEOTIDE SEQUENCE [LARGE SCALE GENOMIC DNA]</scope>
    <source>
        <strain evidence="2 3">HHB10207 ss-3</strain>
    </source>
</reference>
<sequence>MNIAPAALIVGLFMMGSRSFLPNHSAHALTQKSALESKAYTPEWQLNCGSTHSLNNFRRPFKYIQSHRGSSCGIVIVRHETIAQNVTPNTSSYAIGVRFEGSKNWPRQCCCPPKVHAASEIASYVENSQSPYGARIQRWQHSLSMALSGSAFRESVHEGTSALREFCKEHLPSFKNNRVTMPS</sequence>
<protein>
    <submittedName>
        <fullName evidence="2">Uncharacterized protein</fullName>
    </submittedName>
</protein>
<gene>
    <name evidence="2" type="ORF">SISSUDRAFT_1040239</name>
</gene>
<dbReference type="Proteomes" id="UP000076798">
    <property type="component" value="Unassembled WGS sequence"/>
</dbReference>
<organism evidence="2 3">
    <name type="scientific">Sistotremastrum suecicum HHB10207 ss-3</name>
    <dbReference type="NCBI Taxonomy" id="1314776"/>
    <lineage>
        <taxon>Eukaryota</taxon>
        <taxon>Fungi</taxon>
        <taxon>Dikarya</taxon>
        <taxon>Basidiomycota</taxon>
        <taxon>Agaricomycotina</taxon>
        <taxon>Agaricomycetes</taxon>
        <taxon>Sistotremastrales</taxon>
        <taxon>Sistotremastraceae</taxon>
        <taxon>Sistotremastrum</taxon>
    </lineage>
</organism>
<dbReference type="EMBL" id="KV428008">
    <property type="protein sequence ID" value="KZT43286.1"/>
    <property type="molecule type" value="Genomic_DNA"/>
</dbReference>
<evidence type="ECO:0000313" key="2">
    <source>
        <dbReference type="EMBL" id="KZT43286.1"/>
    </source>
</evidence>
<keyword evidence="1" id="KW-0732">Signal</keyword>
<accession>A0A166I1B2</accession>
<feature type="chain" id="PRO_5007874934" evidence="1">
    <location>
        <begin position="20"/>
        <end position="183"/>
    </location>
</feature>
<evidence type="ECO:0000313" key="3">
    <source>
        <dbReference type="Proteomes" id="UP000076798"/>
    </source>
</evidence>
<proteinExistence type="predicted"/>
<evidence type="ECO:0000256" key="1">
    <source>
        <dbReference type="SAM" id="SignalP"/>
    </source>
</evidence>